<comment type="subcellular location">
    <subcellularLocation>
        <location evidence="7">Cytoplasm</location>
    </subcellularLocation>
</comment>
<evidence type="ECO:0000256" key="5">
    <source>
        <dbReference type="ARBA" id="ARBA00023098"/>
    </source>
</evidence>
<evidence type="ECO:0000313" key="10">
    <source>
        <dbReference type="Proteomes" id="UP001056426"/>
    </source>
</evidence>
<dbReference type="InterPro" id="IPR009081">
    <property type="entry name" value="PP-bd_ACP"/>
</dbReference>
<gene>
    <name evidence="7" type="primary">acpP</name>
    <name evidence="9" type="ORF">M9189_10950</name>
</gene>
<comment type="similarity">
    <text evidence="7">Belongs to the acyl carrier protein (ACP) family.</text>
</comment>
<dbReference type="InterPro" id="IPR036736">
    <property type="entry name" value="ACP-like_sf"/>
</dbReference>
<evidence type="ECO:0000256" key="2">
    <source>
        <dbReference type="ARBA" id="ARBA00022516"/>
    </source>
</evidence>
<dbReference type="PANTHER" id="PTHR20863:SF76">
    <property type="entry name" value="CARRIER DOMAIN-CONTAINING PROTEIN"/>
    <property type="match status" value="1"/>
</dbReference>
<dbReference type="AlphaFoldDB" id="A0A9J6ZNV2"/>
<dbReference type="GO" id="GO:0009245">
    <property type="term" value="P:lipid A biosynthetic process"/>
    <property type="evidence" value="ECO:0007669"/>
    <property type="project" value="TreeGrafter"/>
</dbReference>
<keyword evidence="2 7" id="KW-0444">Lipid biosynthesis</keyword>
<feature type="domain" description="Carrier" evidence="8">
    <location>
        <begin position="4"/>
        <end position="79"/>
    </location>
</feature>
<dbReference type="InterPro" id="IPR006162">
    <property type="entry name" value="Ppantetheine_attach_site"/>
</dbReference>
<dbReference type="PROSITE" id="PS00012">
    <property type="entry name" value="PHOSPHOPANTETHEINE"/>
    <property type="match status" value="1"/>
</dbReference>
<comment type="pathway">
    <text evidence="7">Lipid metabolism; fatty acid biosynthesis.</text>
</comment>
<accession>A0A9J6ZNV2</accession>
<dbReference type="GO" id="GO:0005829">
    <property type="term" value="C:cytosol"/>
    <property type="evidence" value="ECO:0007669"/>
    <property type="project" value="TreeGrafter"/>
</dbReference>
<evidence type="ECO:0000313" key="9">
    <source>
        <dbReference type="EMBL" id="URW79373.1"/>
    </source>
</evidence>
<dbReference type="HAMAP" id="MF_01217">
    <property type="entry name" value="Acyl_carrier"/>
    <property type="match status" value="1"/>
</dbReference>
<dbReference type="KEGG" id="alkq:M9189_10950"/>
<feature type="modified residue" description="O-(pantetheine 4'-phosphoryl)serine" evidence="7">
    <location>
        <position position="39"/>
    </location>
</feature>
<dbReference type="PANTHER" id="PTHR20863">
    <property type="entry name" value="ACYL CARRIER PROTEIN"/>
    <property type="match status" value="1"/>
</dbReference>
<organism evidence="9 10">
    <name type="scientific">Xiashengella succiniciproducens</name>
    <dbReference type="NCBI Taxonomy" id="2949635"/>
    <lineage>
        <taxon>Bacteria</taxon>
        <taxon>Pseudomonadati</taxon>
        <taxon>Bacteroidota</taxon>
        <taxon>Bacteroidia</taxon>
        <taxon>Marinilabiliales</taxon>
        <taxon>Marinilabiliaceae</taxon>
        <taxon>Xiashengella</taxon>
    </lineage>
</organism>
<evidence type="ECO:0000256" key="1">
    <source>
        <dbReference type="ARBA" id="ARBA00022450"/>
    </source>
</evidence>
<keyword evidence="6 7" id="KW-0275">Fatty acid biosynthesis</keyword>
<dbReference type="PROSITE" id="PS50075">
    <property type="entry name" value="CARRIER"/>
    <property type="match status" value="1"/>
</dbReference>
<keyword evidence="7" id="KW-0963">Cytoplasm</keyword>
<keyword evidence="10" id="KW-1185">Reference proteome</keyword>
<dbReference type="GO" id="GO:0016020">
    <property type="term" value="C:membrane"/>
    <property type="evidence" value="ECO:0007669"/>
    <property type="project" value="GOC"/>
</dbReference>
<dbReference type="GO" id="GO:0000036">
    <property type="term" value="F:acyl carrier activity"/>
    <property type="evidence" value="ECO:0007669"/>
    <property type="project" value="UniProtKB-UniRule"/>
</dbReference>
<dbReference type="GO" id="GO:0000035">
    <property type="term" value="F:acyl binding"/>
    <property type="evidence" value="ECO:0007669"/>
    <property type="project" value="TreeGrafter"/>
</dbReference>
<dbReference type="Pfam" id="PF00550">
    <property type="entry name" value="PP-binding"/>
    <property type="match status" value="1"/>
</dbReference>
<keyword evidence="3 7" id="KW-0597">Phosphoprotein</keyword>
<dbReference type="RefSeq" id="WP_250723214.1">
    <property type="nucleotide sequence ID" value="NZ_CP098400.1"/>
</dbReference>
<evidence type="ECO:0000256" key="6">
    <source>
        <dbReference type="ARBA" id="ARBA00023160"/>
    </source>
</evidence>
<sequence>MQREDIARIINSFLAEEFEVEESKLVPEALLTDDLGIESLDFVDIVVIIEQEFGFKATRDEMAKVRTLEDMYNYIEQRIRQ</sequence>
<name>A0A9J6ZNV2_9BACT</name>
<dbReference type="EMBL" id="CP098400">
    <property type="protein sequence ID" value="URW79373.1"/>
    <property type="molecule type" value="Genomic_DNA"/>
</dbReference>
<evidence type="ECO:0000256" key="3">
    <source>
        <dbReference type="ARBA" id="ARBA00022553"/>
    </source>
</evidence>
<dbReference type="Proteomes" id="UP001056426">
    <property type="component" value="Chromosome"/>
</dbReference>
<proteinExistence type="inferred from homology"/>
<keyword evidence="1 7" id="KW-0596">Phosphopantetheine</keyword>
<comment type="function">
    <text evidence="7">Carrier of the growing fatty acid chain in fatty acid biosynthesis.</text>
</comment>
<reference evidence="9" key="2">
    <citation type="submission" date="2022-06" db="EMBL/GenBank/DDBJ databases">
        <title>Xiashengella guii gen. nov. sp. nov., a bacterium isolated form anaerobic digestion tank.</title>
        <authorList>
            <person name="Huang H."/>
        </authorList>
    </citation>
    <scope>NUCLEOTIDE SEQUENCE</scope>
    <source>
        <strain evidence="9">Ai-910</strain>
    </source>
</reference>
<evidence type="ECO:0000256" key="7">
    <source>
        <dbReference type="HAMAP-Rule" id="MF_01217"/>
    </source>
</evidence>
<dbReference type="InterPro" id="IPR003231">
    <property type="entry name" value="ACP"/>
</dbReference>
<evidence type="ECO:0000256" key="4">
    <source>
        <dbReference type="ARBA" id="ARBA00022832"/>
    </source>
</evidence>
<evidence type="ECO:0000259" key="8">
    <source>
        <dbReference type="PROSITE" id="PS50075"/>
    </source>
</evidence>
<dbReference type="Gene3D" id="1.10.1200.10">
    <property type="entry name" value="ACP-like"/>
    <property type="match status" value="1"/>
</dbReference>
<keyword evidence="4 7" id="KW-0276">Fatty acid metabolism</keyword>
<dbReference type="SUPFAM" id="SSF47336">
    <property type="entry name" value="ACP-like"/>
    <property type="match status" value="1"/>
</dbReference>
<keyword evidence="5 7" id="KW-0443">Lipid metabolism</keyword>
<protein>
    <recommendedName>
        <fullName evidence="7">Acyl carrier protein</fullName>
        <shortName evidence="7">ACP</shortName>
    </recommendedName>
</protein>
<comment type="PTM">
    <text evidence="7">4'-phosphopantetheine is transferred from CoA to a specific serine of apo-ACP by AcpS. This modification is essential for activity because fatty acids are bound in thioester linkage to the sulfhydryl of the prosthetic group.</text>
</comment>
<reference evidence="9" key="1">
    <citation type="submission" date="2022-05" db="EMBL/GenBank/DDBJ databases">
        <authorList>
            <person name="Sun X."/>
        </authorList>
    </citation>
    <scope>NUCLEOTIDE SEQUENCE</scope>
    <source>
        <strain evidence="9">Ai-910</strain>
    </source>
</reference>